<evidence type="ECO:0000313" key="16">
    <source>
        <dbReference type="EMBL" id="KAF2732685.1"/>
    </source>
</evidence>
<keyword evidence="17" id="KW-1185">Reference proteome</keyword>
<keyword evidence="13" id="KW-0812">Transmembrane</keyword>
<dbReference type="CDD" id="cd02183">
    <property type="entry name" value="GH16_fungal_CRH1_transglycosylase"/>
    <property type="match status" value="1"/>
</dbReference>
<keyword evidence="5" id="KW-0808">Transferase</keyword>
<evidence type="ECO:0000256" key="9">
    <source>
        <dbReference type="ARBA" id="ARBA00023180"/>
    </source>
</evidence>
<keyword evidence="7" id="KW-0378">Hydrolase</keyword>
<accession>A0A9P4QWA2</accession>
<proteinExistence type="inferred from homology"/>
<dbReference type="GO" id="GO:0016020">
    <property type="term" value="C:membrane"/>
    <property type="evidence" value="ECO:0007669"/>
    <property type="project" value="UniProtKB-SubCell"/>
</dbReference>
<feature type="transmembrane region" description="Helical" evidence="13">
    <location>
        <begin position="302"/>
        <end position="324"/>
    </location>
</feature>
<dbReference type="GO" id="GO:0005975">
    <property type="term" value="P:carbohydrate metabolic process"/>
    <property type="evidence" value="ECO:0007669"/>
    <property type="project" value="InterPro"/>
</dbReference>
<dbReference type="InterPro" id="IPR050546">
    <property type="entry name" value="Glycosyl_Hydrlase_16"/>
</dbReference>
<evidence type="ECO:0000256" key="10">
    <source>
        <dbReference type="ARBA" id="ARBA00023295"/>
    </source>
</evidence>
<dbReference type="PANTHER" id="PTHR10963:SF27">
    <property type="entry name" value="GLYCOSIDASE-RELATED"/>
    <property type="match status" value="1"/>
</dbReference>
<dbReference type="Pfam" id="PF00722">
    <property type="entry name" value="Glyco_hydro_16"/>
    <property type="match status" value="1"/>
</dbReference>
<comment type="subcellular location">
    <subcellularLocation>
        <location evidence="2">Membrane</location>
    </subcellularLocation>
</comment>
<dbReference type="GO" id="GO:0008843">
    <property type="term" value="F:endochitinase activity"/>
    <property type="evidence" value="ECO:0007669"/>
    <property type="project" value="UniProtKB-EC"/>
</dbReference>
<keyword evidence="9" id="KW-0325">Glycoprotein</keyword>
<protein>
    <recommendedName>
        <fullName evidence="3">chitinase</fullName>
        <ecNumber evidence="3">3.2.1.14</ecNumber>
    </recommendedName>
</protein>
<evidence type="ECO:0000256" key="4">
    <source>
        <dbReference type="ARBA" id="ARBA00022676"/>
    </source>
</evidence>
<evidence type="ECO:0000256" key="12">
    <source>
        <dbReference type="ARBA" id="ARBA00038074"/>
    </source>
</evidence>
<dbReference type="GO" id="GO:0031505">
    <property type="term" value="P:fungal-type cell wall organization"/>
    <property type="evidence" value="ECO:0007669"/>
    <property type="project" value="TreeGrafter"/>
</dbReference>
<feature type="chain" id="PRO_5040115527" description="chitinase" evidence="14">
    <location>
        <begin position="22"/>
        <end position="366"/>
    </location>
</feature>
<keyword evidence="8 13" id="KW-0472">Membrane</keyword>
<gene>
    <name evidence="16" type="ORF">EJ04DRAFT_496571</name>
</gene>
<feature type="domain" description="GH16" evidence="15">
    <location>
        <begin position="57"/>
        <end position="227"/>
    </location>
</feature>
<keyword evidence="13" id="KW-1133">Transmembrane helix</keyword>
<evidence type="ECO:0000256" key="11">
    <source>
        <dbReference type="ARBA" id="ARBA00023316"/>
    </source>
</evidence>
<evidence type="ECO:0000256" key="14">
    <source>
        <dbReference type="SAM" id="SignalP"/>
    </source>
</evidence>
<evidence type="ECO:0000256" key="5">
    <source>
        <dbReference type="ARBA" id="ARBA00022679"/>
    </source>
</evidence>
<comment type="similarity">
    <text evidence="12">Belongs to the glycosyl hydrolase 16 family. CRH1 subfamily.</text>
</comment>
<keyword evidence="4" id="KW-0328">Glycosyltransferase</keyword>
<keyword evidence="6 14" id="KW-0732">Signal</keyword>
<evidence type="ECO:0000259" key="15">
    <source>
        <dbReference type="Pfam" id="PF00722"/>
    </source>
</evidence>
<dbReference type="EC" id="3.2.1.14" evidence="3"/>
<dbReference type="GO" id="GO:0009277">
    <property type="term" value="C:fungal-type cell wall"/>
    <property type="evidence" value="ECO:0007669"/>
    <property type="project" value="TreeGrafter"/>
</dbReference>
<reference evidence="16" key="1">
    <citation type="journal article" date="2020" name="Stud. Mycol.">
        <title>101 Dothideomycetes genomes: a test case for predicting lifestyles and emergence of pathogens.</title>
        <authorList>
            <person name="Haridas S."/>
            <person name="Albert R."/>
            <person name="Binder M."/>
            <person name="Bloem J."/>
            <person name="Labutti K."/>
            <person name="Salamov A."/>
            <person name="Andreopoulos B."/>
            <person name="Baker S."/>
            <person name="Barry K."/>
            <person name="Bills G."/>
            <person name="Bluhm B."/>
            <person name="Cannon C."/>
            <person name="Castanera R."/>
            <person name="Culley D."/>
            <person name="Daum C."/>
            <person name="Ezra D."/>
            <person name="Gonzalez J."/>
            <person name="Henrissat B."/>
            <person name="Kuo A."/>
            <person name="Liang C."/>
            <person name="Lipzen A."/>
            <person name="Lutzoni F."/>
            <person name="Magnuson J."/>
            <person name="Mondo S."/>
            <person name="Nolan M."/>
            <person name="Ohm R."/>
            <person name="Pangilinan J."/>
            <person name="Park H.-J."/>
            <person name="Ramirez L."/>
            <person name="Alfaro M."/>
            <person name="Sun H."/>
            <person name="Tritt A."/>
            <person name="Yoshinaga Y."/>
            <person name="Zwiers L.-H."/>
            <person name="Turgeon B."/>
            <person name="Goodwin S."/>
            <person name="Spatafora J."/>
            <person name="Crous P."/>
            <person name="Grigoriev I."/>
        </authorList>
    </citation>
    <scope>NUCLEOTIDE SEQUENCE</scope>
    <source>
        <strain evidence="16">CBS 125425</strain>
    </source>
</reference>
<dbReference type="InterPro" id="IPR000757">
    <property type="entry name" value="Beta-glucanase-like"/>
</dbReference>
<evidence type="ECO:0000256" key="2">
    <source>
        <dbReference type="ARBA" id="ARBA00004370"/>
    </source>
</evidence>
<evidence type="ECO:0000256" key="1">
    <source>
        <dbReference type="ARBA" id="ARBA00000822"/>
    </source>
</evidence>
<dbReference type="GO" id="GO:0016757">
    <property type="term" value="F:glycosyltransferase activity"/>
    <property type="evidence" value="ECO:0007669"/>
    <property type="project" value="UniProtKB-KW"/>
</dbReference>
<keyword evidence="11" id="KW-0961">Cell wall biogenesis/degradation</keyword>
<comment type="catalytic activity">
    <reaction evidence="1">
        <text>Random endo-hydrolysis of N-acetyl-beta-D-glucosaminide (1-&gt;4)-beta-linkages in chitin and chitodextrins.</text>
        <dbReference type="EC" id="3.2.1.14"/>
    </reaction>
</comment>
<dbReference type="InterPro" id="IPR013320">
    <property type="entry name" value="ConA-like_dom_sf"/>
</dbReference>
<evidence type="ECO:0000256" key="6">
    <source>
        <dbReference type="ARBA" id="ARBA00022729"/>
    </source>
</evidence>
<name>A0A9P4QWA2_9PLEO</name>
<evidence type="ECO:0000256" key="3">
    <source>
        <dbReference type="ARBA" id="ARBA00012729"/>
    </source>
</evidence>
<organism evidence="16 17">
    <name type="scientific">Polyplosphaeria fusca</name>
    <dbReference type="NCBI Taxonomy" id="682080"/>
    <lineage>
        <taxon>Eukaryota</taxon>
        <taxon>Fungi</taxon>
        <taxon>Dikarya</taxon>
        <taxon>Ascomycota</taxon>
        <taxon>Pezizomycotina</taxon>
        <taxon>Dothideomycetes</taxon>
        <taxon>Pleosporomycetidae</taxon>
        <taxon>Pleosporales</taxon>
        <taxon>Tetraplosphaeriaceae</taxon>
        <taxon>Polyplosphaeria</taxon>
    </lineage>
</organism>
<feature type="signal peptide" evidence="14">
    <location>
        <begin position="1"/>
        <end position="21"/>
    </location>
</feature>
<dbReference type="Proteomes" id="UP000799444">
    <property type="component" value="Unassembled WGS sequence"/>
</dbReference>
<dbReference type="Gene3D" id="2.60.120.200">
    <property type="match status" value="1"/>
</dbReference>
<dbReference type="AlphaFoldDB" id="A0A9P4QWA2"/>
<evidence type="ECO:0000256" key="8">
    <source>
        <dbReference type="ARBA" id="ARBA00023136"/>
    </source>
</evidence>
<sequence length="366" mass="41128">MPSLLLSAVAVLATLLPATLAQTHTDCNPLNTTSCPNMPALSGNATFHFNDTINNKIWKERNAGKHDWSEKGYTFTIDSRGDAPMVQSSFYMMFGRMEVIMKAAPGQGIISSAILQSEDLDEIDWEFRGGNQTEIMTNYYGKGNTTFDPSRGKEFVKANAQSDFHNYTLDWTKERIQWWMDDEMLRELTPDMALGGKNYPQTPMNIRMGIWAGGDTKNNEKGVVEWAGGETDFSKAPFTMTVQQVYAIDYTKAKEYSWENMDASGSFEKVKIIEGDSEVLEEIQKPHGVKNRWTALSKTAQIAIIASIAGFVVICTCLITFCCIKQRRAGRREFAAIQANQDKEAAELLEYKRQMAQGRFAQGNYI</sequence>
<evidence type="ECO:0000313" key="17">
    <source>
        <dbReference type="Proteomes" id="UP000799444"/>
    </source>
</evidence>
<evidence type="ECO:0000256" key="7">
    <source>
        <dbReference type="ARBA" id="ARBA00022801"/>
    </source>
</evidence>
<comment type="caution">
    <text evidence="16">The sequence shown here is derived from an EMBL/GenBank/DDBJ whole genome shotgun (WGS) entry which is preliminary data.</text>
</comment>
<dbReference type="SUPFAM" id="SSF49899">
    <property type="entry name" value="Concanavalin A-like lectins/glucanases"/>
    <property type="match status" value="1"/>
</dbReference>
<dbReference type="OrthoDB" id="4781at2759"/>
<evidence type="ECO:0000256" key="13">
    <source>
        <dbReference type="SAM" id="Phobius"/>
    </source>
</evidence>
<keyword evidence="10" id="KW-0326">Glycosidase</keyword>
<dbReference type="PANTHER" id="PTHR10963">
    <property type="entry name" value="GLYCOSYL HYDROLASE-RELATED"/>
    <property type="match status" value="1"/>
</dbReference>
<dbReference type="EMBL" id="ML996173">
    <property type="protein sequence ID" value="KAF2732685.1"/>
    <property type="molecule type" value="Genomic_DNA"/>
</dbReference>